<dbReference type="AlphaFoldDB" id="A0A1I7X4Y5"/>
<evidence type="ECO:0000313" key="2">
    <source>
        <dbReference type="WBParaSite" id="Hba_12525"/>
    </source>
</evidence>
<proteinExistence type="predicted"/>
<dbReference type="GO" id="GO:0006412">
    <property type="term" value="P:translation"/>
    <property type="evidence" value="ECO:0007669"/>
    <property type="project" value="InterPro"/>
</dbReference>
<reference evidence="2" key="1">
    <citation type="submission" date="2016-11" db="UniProtKB">
        <authorList>
            <consortium name="WormBaseParasite"/>
        </authorList>
    </citation>
    <scope>IDENTIFICATION</scope>
</reference>
<dbReference type="InterPro" id="IPR036789">
    <property type="entry name" value="Ribosomal_uL6-like_a/b-dom_sf"/>
</dbReference>
<name>A0A1I7X4Y5_HETBA</name>
<dbReference type="GO" id="GO:0019843">
    <property type="term" value="F:rRNA binding"/>
    <property type="evidence" value="ECO:0007669"/>
    <property type="project" value="InterPro"/>
</dbReference>
<protein>
    <submittedName>
        <fullName evidence="2">Ribosomal_L6 domain-containing protein</fullName>
    </submittedName>
</protein>
<organism evidence="1 2">
    <name type="scientific">Heterorhabditis bacteriophora</name>
    <name type="common">Entomopathogenic nematode worm</name>
    <dbReference type="NCBI Taxonomy" id="37862"/>
    <lineage>
        <taxon>Eukaryota</taxon>
        <taxon>Metazoa</taxon>
        <taxon>Ecdysozoa</taxon>
        <taxon>Nematoda</taxon>
        <taxon>Chromadorea</taxon>
        <taxon>Rhabditida</taxon>
        <taxon>Rhabditina</taxon>
        <taxon>Rhabditomorpha</taxon>
        <taxon>Strongyloidea</taxon>
        <taxon>Heterorhabditidae</taxon>
        <taxon>Heterorhabditis</taxon>
    </lineage>
</organism>
<dbReference type="SUPFAM" id="SSF56053">
    <property type="entry name" value="Ribosomal protein L6"/>
    <property type="match status" value="1"/>
</dbReference>
<dbReference type="GO" id="GO:0003735">
    <property type="term" value="F:structural constituent of ribosome"/>
    <property type="evidence" value="ECO:0007669"/>
    <property type="project" value="InterPro"/>
</dbReference>
<dbReference type="WBParaSite" id="Hba_12525">
    <property type="protein sequence ID" value="Hba_12525"/>
    <property type="gene ID" value="Hba_12525"/>
</dbReference>
<keyword evidence="1" id="KW-1185">Reference proteome</keyword>
<sequence length="155" mass="18207">MKLIESNDTVVFPEGVSFTVKNRIVHVTGPRGTLKRDFRHLHMELLVSITVKRKLLINCYIITFTLKKINNINKRLFNNILCLCNMQPTGDQVHRIIESYNCLNCKVGGLWLKGERETRGLLFLFIISSFLREVGRLQLFLRKYRLHALKLFWNC</sequence>
<accession>A0A1I7X4Y5</accession>
<dbReference type="GO" id="GO:0005840">
    <property type="term" value="C:ribosome"/>
    <property type="evidence" value="ECO:0007669"/>
    <property type="project" value="InterPro"/>
</dbReference>
<evidence type="ECO:0000313" key="1">
    <source>
        <dbReference type="Proteomes" id="UP000095283"/>
    </source>
</evidence>
<dbReference type="Proteomes" id="UP000095283">
    <property type="component" value="Unplaced"/>
</dbReference>
<dbReference type="Gene3D" id="3.90.930.12">
    <property type="entry name" value="Ribosomal protein L6, alpha-beta domain"/>
    <property type="match status" value="1"/>
</dbReference>